<proteinExistence type="predicted"/>
<sequence>MDGDESFGIYEYDVSEDGNGFQARLRHPLNTEALAAGCKQVLSSESFEDLELLAIANRIKASWYR</sequence>
<dbReference type="RefSeq" id="WP_184937300.1">
    <property type="nucleotide sequence ID" value="NZ_BAAAWZ010000001.1"/>
</dbReference>
<comment type="caution">
    <text evidence="1">The sequence shown here is derived from an EMBL/GenBank/DDBJ whole genome shotgun (WGS) entry which is preliminary data.</text>
</comment>
<dbReference type="Proteomes" id="UP000562352">
    <property type="component" value="Unassembled WGS sequence"/>
</dbReference>
<reference evidence="1 2" key="1">
    <citation type="submission" date="2020-08" db="EMBL/GenBank/DDBJ databases">
        <title>Genomic Encyclopedia of Type Strains, Phase III (KMG-III): the genomes of soil and plant-associated and newly described type strains.</title>
        <authorList>
            <person name="Whitman W."/>
        </authorList>
    </citation>
    <scope>NUCLEOTIDE SEQUENCE [LARGE SCALE GENOMIC DNA]</scope>
    <source>
        <strain evidence="1 2">CECT 3303</strain>
    </source>
</reference>
<keyword evidence="2" id="KW-1185">Reference proteome</keyword>
<evidence type="ECO:0000313" key="1">
    <source>
        <dbReference type="EMBL" id="MBB5960858.1"/>
    </source>
</evidence>
<name>A0A841CXK7_PLAVE</name>
<accession>A0A841CXK7</accession>
<dbReference type="AlphaFoldDB" id="A0A841CXK7"/>
<protein>
    <submittedName>
        <fullName evidence="1">Uncharacterized protein</fullName>
    </submittedName>
</protein>
<evidence type="ECO:0000313" key="2">
    <source>
        <dbReference type="Proteomes" id="UP000562352"/>
    </source>
</evidence>
<organism evidence="1 2">
    <name type="scientific">Planomonospora venezuelensis</name>
    <dbReference type="NCBI Taxonomy" id="1999"/>
    <lineage>
        <taxon>Bacteria</taxon>
        <taxon>Bacillati</taxon>
        <taxon>Actinomycetota</taxon>
        <taxon>Actinomycetes</taxon>
        <taxon>Streptosporangiales</taxon>
        <taxon>Streptosporangiaceae</taxon>
        <taxon>Planomonospora</taxon>
    </lineage>
</organism>
<dbReference type="EMBL" id="JACHJJ010000001">
    <property type="protein sequence ID" value="MBB5960858.1"/>
    <property type="molecule type" value="Genomic_DNA"/>
</dbReference>
<gene>
    <name evidence="1" type="ORF">FHS22_000096</name>
</gene>